<proteinExistence type="predicted"/>
<evidence type="ECO:0000259" key="2">
    <source>
        <dbReference type="Pfam" id="PF02272"/>
    </source>
</evidence>
<evidence type="ECO:0000313" key="4">
    <source>
        <dbReference type="Proteomes" id="UP000008907"/>
    </source>
</evidence>
<sequence>MDKTAVDKILDLIKKNDSIIILRHVTADGDAYGFQFGLRNLIKLNWPEKTVKITGQPTKYLDYIGTDFDSVSDQEFKNSLVIVGDTANRPRIDESRWNLAKIIVKIDHHPNRDVYGDVMWVDPDYCATSEMLADLIYQNPDLKIDAETARIIYHGIVTDSNRFMLRYPKPRTFRLAAFLLEQGFDLSELYQTMYQKTETDLKLTSHVYSNYKTTKHGVSYLYLRYSELKELGLDTDYVAYEYVNLLSNIKNRPIWAFFCEYQNGTIRVELRSQNIQINQIAEKYGGGGHKTAAGIKIDSFDIADQVVNDLDAILERRADNE</sequence>
<dbReference type="Gene3D" id="3.90.1640.10">
    <property type="entry name" value="inorganic pyrophosphatase (n-terminal core)"/>
    <property type="match status" value="1"/>
</dbReference>
<feature type="domain" description="DHHA1" evidence="2">
    <location>
        <begin position="241"/>
        <end position="313"/>
    </location>
</feature>
<dbReference type="InterPro" id="IPR038763">
    <property type="entry name" value="DHH_sf"/>
</dbReference>
<name>A0A7U3ZSG3_MYCPK</name>
<protein>
    <submittedName>
        <fullName evidence="3">DHH family protein</fullName>
    </submittedName>
</protein>
<dbReference type="EMBL" id="CP003021">
    <property type="protein sequence ID" value="AEM68686.1"/>
    <property type="molecule type" value="Genomic_DNA"/>
</dbReference>
<dbReference type="Gene3D" id="3.10.310.30">
    <property type="match status" value="1"/>
</dbReference>
<dbReference type="InterPro" id="IPR001667">
    <property type="entry name" value="DDH_dom"/>
</dbReference>
<dbReference type="InterPro" id="IPR051319">
    <property type="entry name" value="Oligoribo/pAp-PDE_c-di-AMP_PDE"/>
</dbReference>
<dbReference type="Pfam" id="PF02272">
    <property type="entry name" value="DHHA1"/>
    <property type="match status" value="1"/>
</dbReference>
<dbReference type="RefSeq" id="WP_014035042.1">
    <property type="nucleotide sequence ID" value="NC_015946.1"/>
</dbReference>
<dbReference type="PANTHER" id="PTHR47618:SF1">
    <property type="entry name" value="BIFUNCTIONAL OLIGORIBONUCLEASE AND PAP PHOSPHATASE NRNA"/>
    <property type="match status" value="1"/>
</dbReference>
<organism evidence="3 4">
    <name type="scientific">Mycoplasma putrefaciens (strain ATCC 15718 / NCTC 10155 / C30 KS-1 / KS-1)</name>
    <dbReference type="NCBI Taxonomy" id="743965"/>
    <lineage>
        <taxon>Bacteria</taxon>
        <taxon>Bacillati</taxon>
        <taxon>Mycoplasmatota</taxon>
        <taxon>Mollicutes</taxon>
        <taxon>Mycoplasmataceae</taxon>
        <taxon>Mycoplasma</taxon>
    </lineage>
</organism>
<feature type="domain" description="DDH" evidence="1">
    <location>
        <begin position="18"/>
        <end position="156"/>
    </location>
</feature>
<dbReference type="Proteomes" id="UP000008907">
    <property type="component" value="Chromosome"/>
</dbReference>
<evidence type="ECO:0000259" key="1">
    <source>
        <dbReference type="Pfam" id="PF01368"/>
    </source>
</evidence>
<dbReference type="AlphaFoldDB" id="A0A7U3ZSG3"/>
<dbReference type="InterPro" id="IPR003156">
    <property type="entry name" value="DHHA1_dom"/>
</dbReference>
<dbReference type="GO" id="GO:0003676">
    <property type="term" value="F:nucleic acid binding"/>
    <property type="evidence" value="ECO:0007669"/>
    <property type="project" value="InterPro"/>
</dbReference>
<reference evidence="3 4" key="1">
    <citation type="journal article" date="2011" name="J. Bacteriol.">
        <title>Genome Sequence of Mycoplasma putrefaciens Type Strain KS1.</title>
        <authorList>
            <person name="Calcutt M.J."/>
            <person name="Foecking M.F."/>
        </authorList>
    </citation>
    <scope>NUCLEOTIDE SEQUENCE [LARGE SCALE GENOMIC DNA]</scope>
    <source>
        <strain evidence="4">ATCC 15718 / NCTC 10155 / C30 KS-1 / KS-1</strain>
    </source>
</reference>
<gene>
    <name evidence="3" type="ordered locus">MPUT_0308</name>
</gene>
<evidence type="ECO:0000313" key="3">
    <source>
        <dbReference type="EMBL" id="AEM68686.1"/>
    </source>
</evidence>
<accession>A0A7U3ZSG3</accession>
<dbReference type="Pfam" id="PF01368">
    <property type="entry name" value="DHH"/>
    <property type="match status" value="1"/>
</dbReference>
<dbReference type="PANTHER" id="PTHR47618">
    <property type="entry name" value="BIFUNCTIONAL OLIGORIBONUCLEASE AND PAP PHOSPHATASE NRNA"/>
    <property type="match status" value="1"/>
</dbReference>
<dbReference type="KEGG" id="mpf:MPUT_0308"/>
<dbReference type="SUPFAM" id="SSF64182">
    <property type="entry name" value="DHH phosphoesterases"/>
    <property type="match status" value="1"/>
</dbReference>